<proteinExistence type="predicted"/>
<accession>A0A6C0ED67</accession>
<dbReference type="GO" id="GO:0005525">
    <property type="term" value="F:GTP binding"/>
    <property type="evidence" value="ECO:0007669"/>
    <property type="project" value="InterPro"/>
</dbReference>
<feature type="domain" description="G" evidence="2">
    <location>
        <begin position="33"/>
        <end position="97"/>
    </location>
</feature>
<dbReference type="SUPFAM" id="SSF52540">
    <property type="entry name" value="P-loop containing nucleoside triphosphate hydrolases"/>
    <property type="match status" value="1"/>
</dbReference>
<evidence type="ECO:0000256" key="1">
    <source>
        <dbReference type="SAM" id="Coils"/>
    </source>
</evidence>
<dbReference type="CDD" id="cd00882">
    <property type="entry name" value="Ras_like_GTPase"/>
    <property type="match status" value="1"/>
</dbReference>
<sequence>MELITSFKLSTINDGIFTNEEYPINGDTLTYIVSVIGKPHTGKTTFLNCLCTYISNQNCKPFPNVSNDINGIYLELNGVNVLFLDYPSLDLNSINDVKLMTFAYLVSDVIILNERHVISNSTLKLFDSLVVYLSQTGFSRYSNPELIFRVIDADKNLDVKDDTFLMYNNDSNDSIKHFINESFDIHIIKEDILTDQARKCLEEDSYDKYIEFISNDNFKYIIDILSQLSMPEVNATDINYASMISNIIMLLNTTPIPQLNLDVVTNNVMSDIRDWANNNKMVIYVEPTGKESIYRSYMCPLYDNFYKLLDDYDTRFCEVPMNLANEYRVTMRDNFTKEFYRMYDANLTAAENQLLLIINNYLLNYNNIAINNNKSFFLCGKEYFMHINTLKNKVKKLIKTTDLSEHAKHNVCCLINYQFKSFLKNLKKQKRRDIKDNDNVLKKLNKNLENAKKTVNECTNKYIRHLGLPYDSIIQLLEFSFEKTFDEILLTDKTYCLKIKSLTRDHFQKGSIIFETEPTRISETKIDITPYVDKYRKELENNREKFIENRNRYLQDNVDYFINEQMKKKYREEKDYNDGKLSYSDVLKLYDVLKKGENDVMFLDILAYVKAGKKHLYNHVKYEMELNKIFSKEEFCKRYNERIVRCYDEFKKTNVKKMKEEYVRIILSELFNMMTR</sequence>
<evidence type="ECO:0000313" key="3">
    <source>
        <dbReference type="EMBL" id="QHT26209.1"/>
    </source>
</evidence>
<dbReference type="AlphaFoldDB" id="A0A6C0ED67"/>
<dbReference type="Gene3D" id="3.40.50.300">
    <property type="entry name" value="P-loop containing nucleotide triphosphate hydrolases"/>
    <property type="match status" value="1"/>
</dbReference>
<name>A0A6C0ED67_9ZZZZ</name>
<protein>
    <recommendedName>
        <fullName evidence="2">G domain-containing protein</fullName>
    </recommendedName>
</protein>
<organism evidence="3">
    <name type="scientific">viral metagenome</name>
    <dbReference type="NCBI Taxonomy" id="1070528"/>
    <lineage>
        <taxon>unclassified sequences</taxon>
        <taxon>metagenomes</taxon>
        <taxon>organismal metagenomes</taxon>
    </lineage>
</organism>
<keyword evidence="1" id="KW-0175">Coiled coil</keyword>
<dbReference type="EMBL" id="MN739781">
    <property type="protein sequence ID" value="QHT26209.1"/>
    <property type="molecule type" value="Genomic_DNA"/>
</dbReference>
<reference evidence="3" key="1">
    <citation type="journal article" date="2020" name="Nature">
        <title>Giant virus diversity and host interactions through global metagenomics.</title>
        <authorList>
            <person name="Schulz F."/>
            <person name="Roux S."/>
            <person name="Paez-Espino D."/>
            <person name="Jungbluth S."/>
            <person name="Walsh D.A."/>
            <person name="Denef V.J."/>
            <person name="McMahon K.D."/>
            <person name="Konstantinidis K.T."/>
            <person name="Eloe-Fadrosh E.A."/>
            <person name="Kyrpides N.C."/>
            <person name="Woyke T."/>
        </authorList>
    </citation>
    <scope>NUCLEOTIDE SEQUENCE</scope>
    <source>
        <strain evidence="3">GVMAG-M-3300023179-27</strain>
    </source>
</reference>
<dbReference type="InterPro" id="IPR027417">
    <property type="entry name" value="P-loop_NTPase"/>
</dbReference>
<dbReference type="Pfam" id="PF01926">
    <property type="entry name" value="MMR_HSR1"/>
    <property type="match status" value="1"/>
</dbReference>
<dbReference type="InterPro" id="IPR006073">
    <property type="entry name" value="GTP-bd"/>
</dbReference>
<evidence type="ECO:0000259" key="2">
    <source>
        <dbReference type="Pfam" id="PF01926"/>
    </source>
</evidence>
<feature type="coiled-coil region" evidence="1">
    <location>
        <begin position="427"/>
        <end position="461"/>
    </location>
</feature>